<dbReference type="Proteomes" id="UP000176501">
    <property type="component" value="Unassembled WGS sequence"/>
</dbReference>
<name>A0A1F7W9C4_9BACT</name>
<sequence>MAIRIGSRLLDETPRIIVPTCPAYPNRRGKFLPVTTLKSGVSLVTIRHIPFLLRVTELIPEASVTILVASHEANDPALRRATSLSRKEFEHRIRGTIHATRKRVAEYGWNVEAITDFFPSFLACRAATIRWIGNDQSLARHIDADTLAREHFYQLFCGAETYEEKRARTTKTAAEYTCLGRHAKDQAYLIVNHTTTNLAWYIPVGVALLHHHVSVY</sequence>
<reference evidence="1 2" key="1">
    <citation type="journal article" date="2016" name="Nat. Commun.">
        <title>Thousands of microbial genomes shed light on interconnected biogeochemical processes in an aquifer system.</title>
        <authorList>
            <person name="Anantharaman K."/>
            <person name="Brown C.T."/>
            <person name="Hug L.A."/>
            <person name="Sharon I."/>
            <person name="Castelle C.J."/>
            <person name="Probst A.J."/>
            <person name="Thomas B.C."/>
            <person name="Singh A."/>
            <person name="Wilkins M.J."/>
            <person name="Karaoz U."/>
            <person name="Brodie E.L."/>
            <person name="Williams K.H."/>
            <person name="Hubbard S.S."/>
            <person name="Banfield J.F."/>
        </authorList>
    </citation>
    <scope>NUCLEOTIDE SEQUENCE [LARGE SCALE GENOMIC DNA]</scope>
</reference>
<organism evidence="1 2">
    <name type="scientific">Candidatus Uhrbacteria bacterium RIFOXYB2_FULL_57_15</name>
    <dbReference type="NCBI Taxonomy" id="1802422"/>
    <lineage>
        <taxon>Bacteria</taxon>
        <taxon>Candidatus Uhriibacteriota</taxon>
    </lineage>
</organism>
<protein>
    <submittedName>
        <fullName evidence="1">Uncharacterized protein</fullName>
    </submittedName>
</protein>
<evidence type="ECO:0000313" key="2">
    <source>
        <dbReference type="Proteomes" id="UP000176501"/>
    </source>
</evidence>
<accession>A0A1F7W9C4</accession>
<proteinExistence type="predicted"/>
<dbReference type="EMBL" id="MGFE01000015">
    <property type="protein sequence ID" value="OGL98797.1"/>
    <property type="molecule type" value="Genomic_DNA"/>
</dbReference>
<evidence type="ECO:0000313" key="1">
    <source>
        <dbReference type="EMBL" id="OGL98797.1"/>
    </source>
</evidence>
<comment type="caution">
    <text evidence="1">The sequence shown here is derived from an EMBL/GenBank/DDBJ whole genome shotgun (WGS) entry which is preliminary data.</text>
</comment>
<dbReference type="AlphaFoldDB" id="A0A1F7W9C4"/>
<gene>
    <name evidence="1" type="ORF">A2304_04865</name>
</gene>